<organism evidence="1 2">
    <name type="scientific">Dunaliella salina</name>
    <name type="common">Green alga</name>
    <name type="synonym">Protococcus salinus</name>
    <dbReference type="NCBI Taxonomy" id="3046"/>
    <lineage>
        <taxon>Eukaryota</taxon>
        <taxon>Viridiplantae</taxon>
        <taxon>Chlorophyta</taxon>
        <taxon>core chlorophytes</taxon>
        <taxon>Chlorophyceae</taxon>
        <taxon>CS clade</taxon>
        <taxon>Chlamydomonadales</taxon>
        <taxon>Dunaliellaceae</taxon>
        <taxon>Dunaliella</taxon>
    </lineage>
</organism>
<accession>A0ABQ7GUA7</accession>
<reference evidence="1" key="1">
    <citation type="submission" date="2017-08" db="EMBL/GenBank/DDBJ databases">
        <authorList>
            <person name="Polle J.E."/>
            <person name="Barry K."/>
            <person name="Cushman J."/>
            <person name="Schmutz J."/>
            <person name="Tran D."/>
            <person name="Hathwaick L.T."/>
            <person name="Yim W.C."/>
            <person name="Jenkins J."/>
            <person name="Mckie-Krisberg Z.M."/>
            <person name="Prochnik S."/>
            <person name="Lindquist E."/>
            <person name="Dockter R.B."/>
            <person name="Adam C."/>
            <person name="Molina H."/>
            <person name="Bunkerborg J."/>
            <person name="Jin E."/>
            <person name="Buchheim M."/>
            <person name="Magnuson J."/>
        </authorList>
    </citation>
    <scope>NUCLEOTIDE SEQUENCE</scope>
    <source>
        <strain evidence="1">CCAP 19/18</strain>
    </source>
</reference>
<keyword evidence="2" id="KW-1185">Reference proteome</keyword>
<evidence type="ECO:0008006" key="3">
    <source>
        <dbReference type="Google" id="ProtNLM"/>
    </source>
</evidence>
<dbReference type="EMBL" id="MU069588">
    <property type="protein sequence ID" value="KAF5838174.1"/>
    <property type="molecule type" value="Genomic_DNA"/>
</dbReference>
<evidence type="ECO:0000313" key="2">
    <source>
        <dbReference type="Proteomes" id="UP000815325"/>
    </source>
</evidence>
<sequence length="102" mass="11605">MLHLGSTGADNLFWGELPLPQSFTFSSSFLTKCQRKISWRQGVQKSMSSHQKREDETGAGRWIEVDSLFSIPLEVGKNVIEQKPLFLHEALDRFCSISFSMP</sequence>
<gene>
    <name evidence="1" type="ORF">DUNSADRAFT_3299</name>
</gene>
<protein>
    <recommendedName>
        <fullName evidence="3">Encoded protein</fullName>
    </recommendedName>
</protein>
<proteinExistence type="predicted"/>
<dbReference type="Proteomes" id="UP000815325">
    <property type="component" value="Unassembled WGS sequence"/>
</dbReference>
<name>A0ABQ7GUA7_DUNSA</name>
<comment type="caution">
    <text evidence="1">The sequence shown here is derived from an EMBL/GenBank/DDBJ whole genome shotgun (WGS) entry which is preliminary data.</text>
</comment>
<evidence type="ECO:0000313" key="1">
    <source>
        <dbReference type="EMBL" id="KAF5838174.1"/>
    </source>
</evidence>